<protein>
    <submittedName>
        <fullName evidence="1">Uncharacterized protein</fullName>
    </submittedName>
</protein>
<proteinExistence type="predicted"/>
<sequence length="110" mass="12634">MNLEQQFWRLWCYRYTISPQITAMGVEPISSSVLTSIPLRLTPTRGLVAYEAGALTVMLRCFKHRARLELAINSFADYRLTNLATDANNMWLYSVFKVRVLASSIERTTI</sequence>
<gene>
    <name evidence="1" type="ORF">H1P_110059</name>
</gene>
<name>A0A563VJK6_9CYAN</name>
<dbReference type="EMBL" id="CAACVJ010000013">
    <property type="protein sequence ID" value="VEP11609.1"/>
    <property type="molecule type" value="Genomic_DNA"/>
</dbReference>
<evidence type="ECO:0000313" key="1">
    <source>
        <dbReference type="EMBL" id="VEP11609.1"/>
    </source>
</evidence>
<dbReference type="Proteomes" id="UP000320055">
    <property type="component" value="Unassembled WGS sequence"/>
</dbReference>
<keyword evidence="2" id="KW-1185">Reference proteome</keyword>
<reference evidence="1 2" key="1">
    <citation type="submission" date="2019-01" db="EMBL/GenBank/DDBJ databases">
        <authorList>
            <person name="Brito A."/>
        </authorList>
    </citation>
    <scope>NUCLEOTIDE SEQUENCE [LARGE SCALE GENOMIC DNA]</scope>
    <source>
        <strain evidence="1">1</strain>
    </source>
</reference>
<dbReference type="AlphaFoldDB" id="A0A563VJK6"/>
<evidence type="ECO:0000313" key="2">
    <source>
        <dbReference type="Proteomes" id="UP000320055"/>
    </source>
</evidence>
<accession>A0A563VJK6</accession>
<organism evidence="1 2">
    <name type="scientific">Hyella patelloides LEGE 07179</name>
    <dbReference type="NCBI Taxonomy" id="945734"/>
    <lineage>
        <taxon>Bacteria</taxon>
        <taxon>Bacillati</taxon>
        <taxon>Cyanobacteriota</taxon>
        <taxon>Cyanophyceae</taxon>
        <taxon>Pleurocapsales</taxon>
        <taxon>Hyellaceae</taxon>
        <taxon>Hyella</taxon>
    </lineage>
</organism>